<comment type="caution">
    <text evidence="6">The sequence shown here is derived from an EMBL/GenBank/DDBJ whole genome shotgun (WGS) entry which is preliminary data.</text>
</comment>
<name>A0ABD3NM62_9STRA</name>
<dbReference type="PANTHER" id="PTHR31469">
    <property type="entry name" value="OS07G0633600 PROTEIN"/>
    <property type="match status" value="1"/>
</dbReference>
<evidence type="ECO:0000256" key="3">
    <source>
        <dbReference type="ARBA" id="ARBA00023277"/>
    </source>
</evidence>
<feature type="transmembrane region" description="Helical" evidence="5">
    <location>
        <begin position="43"/>
        <end position="62"/>
    </location>
</feature>
<evidence type="ECO:0000256" key="2">
    <source>
        <dbReference type="ARBA" id="ARBA00023253"/>
    </source>
</evidence>
<feature type="compositionally biased region" description="Low complexity" evidence="4">
    <location>
        <begin position="21"/>
        <end position="34"/>
    </location>
</feature>
<accession>A0ABD3NM62</accession>
<dbReference type="CDD" id="cd11296">
    <property type="entry name" value="O-FucT_like"/>
    <property type="match status" value="1"/>
</dbReference>
<evidence type="ECO:0000256" key="4">
    <source>
        <dbReference type="SAM" id="MobiDB-lite"/>
    </source>
</evidence>
<evidence type="ECO:0000256" key="5">
    <source>
        <dbReference type="SAM" id="Phobius"/>
    </source>
</evidence>
<keyword evidence="5" id="KW-1133">Transmembrane helix</keyword>
<organism evidence="6 7">
    <name type="scientific">Cyclotella cryptica</name>
    <dbReference type="NCBI Taxonomy" id="29204"/>
    <lineage>
        <taxon>Eukaryota</taxon>
        <taxon>Sar</taxon>
        <taxon>Stramenopiles</taxon>
        <taxon>Ochrophyta</taxon>
        <taxon>Bacillariophyta</taxon>
        <taxon>Coscinodiscophyceae</taxon>
        <taxon>Thalassiosirophycidae</taxon>
        <taxon>Stephanodiscales</taxon>
        <taxon>Stephanodiscaceae</taxon>
        <taxon>Cyclotella</taxon>
    </lineage>
</organism>
<dbReference type="Pfam" id="PF10250">
    <property type="entry name" value="O-FucT"/>
    <property type="match status" value="1"/>
</dbReference>
<feature type="compositionally biased region" description="Polar residues" evidence="4">
    <location>
        <begin position="1"/>
        <end position="20"/>
    </location>
</feature>
<dbReference type="Proteomes" id="UP001516023">
    <property type="component" value="Unassembled WGS sequence"/>
</dbReference>
<protein>
    <submittedName>
        <fullName evidence="6">Uncharacterized protein</fullName>
    </submittedName>
</protein>
<evidence type="ECO:0000313" key="7">
    <source>
        <dbReference type="Proteomes" id="UP001516023"/>
    </source>
</evidence>
<dbReference type="EMBL" id="JABMIG020000504">
    <property type="protein sequence ID" value="KAL3776212.1"/>
    <property type="molecule type" value="Genomic_DNA"/>
</dbReference>
<sequence length="602" mass="69581">MASKGSTIPSNRLTPPSSGHSTNSTKQSNSSTRSGLPTRKTNHLFLIFAILSFLVAFINIQFHHIFHDEHVADRLMREFHTRHFRTSRQHEYELANRNGDKAATDGDKNGVSPSSQQLTEQHKLAGLKCQEKYGGPQDDYAEKEMVFWSDIPSDSAYKSPFLYGEEEKFLTFEPDHGGWNNIRMAMETALVLSHAMGRTLVLPPEQRFYLLGKTGQQQKNEFDFGDFFHLDSIAVEHEGFNVISTEEFLNRYGKTGKLMNVHTGKPDIWDDKRHNPKDVQGYLRRVGVNPMWNPIQCIAAFPSAVGQDAIEELKAAHHNIFNEVGGRKKPTLEDFNGKPTPVDAPMEERMREMLADRDQLCIYDERLQSAPVIHFPAEKGTRLLTHFYAFIFFADWEADLWSKRFVRDHLRYIDEIMCAAARVVQAVRERSKNNGQFDSMHVRRGDFQYKKTRLEAKELIALSKDKLEQGGLLYIATDEKDKKFFDPFKKHYDIVFLDDFTHLLQGINTSYFGMLDQLVASKGRVFFGTWFSTLSGYINRMRGYYITKHGLKGTEDGTMESYYFTPVDKMDQMKEYKPVKKPIYMREFPISWRDIDKNVRSS</sequence>
<dbReference type="Gene3D" id="3.40.50.11340">
    <property type="match status" value="1"/>
</dbReference>
<keyword evidence="5" id="KW-0472">Membrane</keyword>
<keyword evidence="7" id="KW-1185">Reference proteome</keyword>
<dbReference type="InterPro" id="IPR019378">
    <property type="entry name" value="GDP-Fuc_O-FucTrfase"/>
</dbReference>
<keyword evidence="3" id="KW-0119">Carbohydrate metabolism</keyword>
<keyword evidence="2" id="KW-0294">Fucose metabolism</keyword>
<dbReference type="Gene3D" id="3.40.50.11350">
    <property type="match status" value="1"/>
</dbReference>
<evidence type="ECO:0000313" key="6">
    <source>
        <dbReference type="EMBL" id="KAL3776212.1"/>
    </source>
</evidence>
<evidence type="ECO:0000256" key="1">
    <source>
        <dbReference type="ARBA" id="ARBA00022679"/>
    </source>
</evidence>
<keyword evidence="5" id="KW-0812">Transmembrane</keyword>
<dbReference type="FunFam" id="3.40.50.11350:FF:000014">
    <property type="entry name" value="Uncharacterized protein"/>
    <property type="match status" value="1"/>
</dbReference>
<feature type="compositionally biased region" description="Basic and acidic residues" evidence="4">
    <location>
        <begin position="99"/>
        <end position="108"/>
    </location>
</feature>
<proteinExistence type="predicted"/>
<dbReference type="GO" id="GO:0006004">
    <property type="term" value="P:fucose metabolic process"/>
    <property type="evidence" value="ECO:0007669"/>
    <property type="project" value="UniProtKB-KW"/>
</dbReference>
<reference evidence="6 7" key="1">
    <citation type="journal article" date="2020" name="G3 (Bethesda)">
        <title>Improved Reference Genome for Cyclotella cryptica CCMP332, a Model for Cell Wall Morphogenesis, Salinity Adaptation, and Lipid Production in Diatoms (Bacillariophyta).</title>
        <authorList>
            <person name="Roberts W.R."/>
            <person name="Downey K.M."/>
            <person name="Ruck E.C."/>
            <person name="Traller J.C."/>
            <person name="Alverson A.J."/>
        </authorList>
    </citation>
    <scope>NUCLEOTIDE SEQUENCE [LARGE SCALE GENOMIC DNA]</scope>
    <source>
        <strain evidence="6 7">CCMP332</strain>
    </source>
</reference>
<gene>
    <name evidence="6" type="ORF">HJC23_013762</name>
</gene>
<dbReference type="PANTHER" id="PTHR31469:SF8">
    <property type="entry name" value="OS07G0641000 PROTEIN"/>
    <property type="match status" value="1"/>
</dbReference>
<feature type="region of interest" description="Disordered" evidence="4">
    <location>
        <begin position="1"/>
        <end position="36"/>
    </location>
</feature>
<dbReference type="AlphaFoldDB" id="A0ABD3NM62"/>
<feature type="region of interest" description="Disordered" evidence="4">
    <location>
        <begin position="99"/>
        <end position="118"/>
    </location>
</feature>
<keyword evidence="1" id="KW-0808">Transferase</keyword>
<dbReference type="GO" id="GO:0016740">
    <property type="term" value="F:transferase activity"/>
    <property type="evidence" value="ECO:0007669"/>
    <property type="project" value="UniProtKB-KW"/>
</dbReference>